<evidence type="ECO:0000256" key="2">
    <source>
        <dbReference type="ARBA" id="ARBA00009130"/>
    </source>
</evidence>
<dbReference type="InterPro" id="IPR016156">
    <property type="entry name" value="FAD/NAD-linked_Rdtase_dimer_sf"/>
</dbReference>
<gene>
    <name evidence="9" type="ORF">FAD_1225</name>
    <name evidence="10" type="ORF">HLB00_07080</name>
</gene>
<accession>A0A1V0N4R8</accession>
<dbReference type="PRINTS" id="PR00411">
    <property type="entry name" value="PNDRDTASEI"/>
</dbReference>
<proteinExistence type="inferred from homology"/>
<dbReference type="SUPFAM" id="SSF51905">
    <property type="entry name" value="FAD/NAD(P)-binding domain"/>
    <property type="match status" value="2"/>
</dbReference>
<dbReference type="Proteomes" id="UP000192050">
    <property type="component" value="Chromosome"/>
</dbReference>
<comment type="cofactor">
    <cofactor evidence="1">
        <name>FAD</name>
        <dbReference type="ChEBI" id="CHEBI:57692"/>
    </cofactor>
</comment>
<keyword evidence="4" id="KW-0274">FAD</keyword>
<reference evidence="9 11" key="1">
    <citation type="submission" date="2011-10" db="EMBL/GenBank/DDBJ databases">
        <title>Metabolic and evolutionary patterns in the extreme acidophile Ferroplasma acidiphilum.</title>
        <authorList>
            <person name="Golyshina O.V."/>
            <person name="Kozyavkin S.A."/>
            <person name="Tatusov R.L."/>
            <person name="Slesarev A.I."/>
            <person name="Golyshin P.N."/>
        </authorList>
    </citation>
    <scope>NUCLEOTIDE SEQUENCE [LARGE SCALE GENOMIC DNA]</scope>
    <source>
        <strain evidence="9">Berkeley</strain>
        <strain evidence="11">Y</strain>
    </source>
</reference>
<keyword evidence="5" id="KW-0560">Oxidoreductase</keyword>
<sequence>MNIVVIGGGAAGMSAASKARRMDKTARITVIEQTGYVSYAECGMPYYLSGYFEDSGELLHYPLSEFTEHRNLEVITGTKVEYINPGEKYVFAGNKKFPYDKLVIATGAEPRIPDEFKGYAYALRNMDDAIGIKEKIKGLNNVTIIGAGVLGTELFSLLSHKFKVKLISKHEYVLPHMDSDMGNILTSIVNESGNEIEYNSIPSAISGTPGNYQVTTGNGPFNTQIVIFATGIKPSTELAEKAGLELTADGLIKVNDFLQTSNSDIYAAGDNVATKNIVTGSYGYYPLAQIANKMGRTIGINMFGNSRVFPGALGTTIINVFGYQVGYTGINEATAKKTGIDYGSVYIKAKSKSNYLHGSNIFLKIIYNKKTEEIMGGQIIGKDNAAWRLNVIATAISGHMNLYDLLYNDLGYEPEYGPVWDPIIISASLALDKENKKV</sequence>
<dbReference type="STRING" id="74969.FAD_1225"/>
<evidence type="ECO:0000259" key="7">
    <source>
        <dbReference type="Pfam" id="PF02852"/>
    </source>
</evidence>
<protein>
    <submittedName>
        <fullName evidence="10">FAD-dependent oxidoreductase</fullName>
    </submittedName>
    <submittedName>
        <fullName evidence="9">NADH dehydrogenase</fullName>
    </submittedName>
</protein>
<dbReference type="KEGG" id="fai:FAD_1225"/>
<dbReference type="Pfam" id="PF07992">
    <property type="entry name" value="Pyr_redox_2"/>
    <property type="match status" value="1"/>
</dbReference>
<dbReference type="PANTHER" id="PTHR43429:SF1">
    <property type="entry name" value="NAD(P)H SULFUR OXIDOREDUCTASE (COA-DEPENDENT)"/>
    <property type="match status" value="1"/>
</dbReference>
<dbReference type="InterPro" id="IPR023753">
    <property type="entry name" value="FAD/NAD-binding_dom"/>
</dbReference>
<dbReference type="PANTHER" id="PTHR43429">
    <property type="entry name" value="PYRIDINE NUCLEOTIDE-DISULFIDE OXIDOREDUCTASE DOMAIN-CONTAINING"/>
    <property type="match status" value="1"/>
</dbReference>
<keyword evidence="3" id="KW-0285">Flavoprotein</keyword>
<evidence type="ECO:0000256" key="4">
    <source>
        <dbReference type="ARBA" id="ARBA00022827"/>
    </source>
</evidence>
<comment type="similarity">
    <text evidence="2">Belongs to the class-III pyridine nucleotide-disulfide oxidoreductase family.</text>
</comment>
<keyword evidence="6" id="KW-0676">Redox-active center</keyword>
<feature type="domain" description="Pyridine nucleotide-disulphide oxidoreductase dimerisation" evidence="7">
    <location>
        <begin position="320"/>
        <end position="417"/>
    </location>
</feature>
<keyword evidence="11" id="KW-1185">Reference proteome</keyword>
<dbReference type="InterPro" id="IPR050260">
    <property type="entry name" value="FAD-bd_OxRdtase"/>
</dbReference>
<reference evidence="10 12" key="2">
    <citation type="submission" date="2020-05" db="EMBL/GenBank/DDBJ databases">
        <authorList>
            <person name="Zhang R."/>
        </authorList>
    </citation>
    <scope>NUCLEOTIDE SEQUENCE [LARGE SCALE GENOMIC DNA]</scope>
    <source>
        <strain evidence="10 12">DSM 28986</strain>
    </source>
</reference>
<dbReference type="EMBL" id="CP015363">
    <property type="protein sequence ID" value="ARD85096.1"/>
    <property type="molecule type" value="Genomic_DNA"/>
</dbReference>
<evidence type="ECO:0000313" key="12">
    <source>
        <dbReference type="Proteomes" id="UP000546917"/>
    </source>
</evidence>
<dbReference type="SUPFAM" id="SSF55424">
    <property type="entry name" value="FAD/NAD-linked reductases, dimerisation (C-terminal) domain"/>
    <property type="match status" value="1"/>
</dbReference>
<dbReference type="EMBL" id="JABGBP010000257">
    <property type="protein sequence ID" value="NOL60590.1"/>
    <property type="molecule type" value="Genomic_DNA"/>
</dbReference>
<dbReference type="RefSeq" id="WP_081142633.1">
    <property type="nucleotide sequence ID" value="NZ_CP015363.1"/>
</dbReference>
<evidence type="ECO:0000256" key="6">
    <source>
        <dbReference type="ARBA" id="ARBA00023284"/>
    </source>
</evidence>
<organism evidence="9 11">
    <name type="scientific">Ferroplasma acidiphilum</name>
    <dbReference type="NCBI Taxonomy" id="74969"/>
    <lineage>
        <taxon>Archaea</taxon>
        <taxon>Methanobacteriati</taxon>
        <taxon>Thermoplasmatota</taxon>
        <taxon>Thermoplasmata</taxon>
        <taxon>Thermoplasmatales</taxon>
        <taxon>Ferroplasmaceae</taxon>
        <taxon>Ferroplasma</taxon>
    </lineage>
</organism>
<dbReference type="PRINTS" id="PR00368">
    <property type="entry name" value="FADPNR"/>
</dbReference>
<feature type="domain" description="FAD/NAD(P)-binding" evidence="8">
    <location>
        <begin position="1"/>
        <end position="295"/>
    </location>
</feature>
<dbReference type="InterPro" id="IPR036188">
    <property type="entry name" value="FAD/NAD-bd_sf"/>
</dbReference>
<evidence type="ECO:0000313" key="9">
    <source>
        <dbReference type="EMBL" id="ARD85096.1"/>
    </source>
</evidence>
<dbReference type="InterPro" id="IPR004099">
    <property type="entry name" value="Pyr_nucl-diS_OxRdtase_dimer"/>
</dbReference>
<evidence type="ECO:0000313" key="10">
    <source>
        <dbReference type="EMBL" id="NOL60590.1"/>
    </source>
</evidence>
<evidence type="ECO:0000313" key="11">
    <source>
        <dbReference type="Proteomes" id="UP000192050"/>
    </source>
</evidence>
<evidence type="ECO:0000256" key="1">
    <source>
        <dbReference type="ARBA" id="ARBA00001974"/>
    </source>
</evidence>
<evidence type="ECO:0000256" key="3">
    <source>
        <dbReference type="ARBA" id="ARBA00022630"/>
    </source>
</evidence>
<dbReference type="AlphaFoldDB" id="A0A1V0N4R8"/>
<dbReference type="Pfam" id="PF02852">
    <property type="entry name" value="Pyr_redox_dim"/>
    <property type="match status" value="1"/>
</dbReference>
<evidence type="ECO:0000259" key="8">
    <source>
        <dbReference type="Pfam" id="PF07992"/>
    </source>
</evidence>
<evidence type="ECO:0000256" key="5">
    <source>
        <dbReference type="ARBA" id="ARBA00023002"/>
    </source>
</evidence>
<dbReference type="Proteomes" id="UP000546917">
    <property type="component" value="Unassembled WGS sequence"/>
</dbReference>
<dbReference type="OrthoDB" id="27922at2157"/>
<dbReference type="GeneID" id="31676722"/>
<dbReference type="GO" id="GO:0016491">
    <property type="term" value="F:oxidoreductase activity"/>
    <property type="evidence" value="ECO:0007669"/>
    <property type="project" value="UniProtKB-KW"/>
</dbReference>
<dbReference type="Gene3D" id="3.50.50.60">
    <property type="entry name" value="FAD/NAD(P)-binding domain"/>
    <property type="match status" value="2"/>
</dbReference>
<name>A0A1V0N4R8_9ARCH</name>